<dbReference type="Gene3D" id="3.40.50.300">
    <property type="entry name" value="P-loop containing nucleotide triphosphate hydrolases"/>
    <property type="match status" value="1"/>
</dbReference>
<evidence type="ECO:0000256" key="1">
    <source>
        <dbReference type="ARBA" id="ARBA00004651"/>
    </source>
</evidence>
<keyword evidence="3" id="KW-0547">Nucleotide-binding</keyword>
<organism evidence="10 11">
    <name type="scientific">Sphingomonas melonis</name>
    <dbReference type="NCBI Taxonomy" id="152682"/>
    <lineage>
        <taxon>Bacteria</taxon>
        <taxon>Pseudomonadati</taxon>
        <taxon>Pseudomonadota</taxon>
        <taxon>Alphaproteobacteria</taxon>
        <taxon>Sphingomonadales</taxon>
        <taxon>Sphingomonadaceae</taxon>
        <taxon>Sphingomonas</taxon>
    </lineage>
</organism>
<dbReference type="PROSITE" id="PS50929">
    <property type="entry name" value="ABC_TM1F"/>
    <property type="match status" value="1"/>
</dbReference>
<keyword evidence="6 7" id="KW-0472">Membrane</keyword>
<protein>
    <submittedName>
        <fullName evidence="10">ATP-binding cassette subfamily C protein CydD</fullName>
    </submittedName>
</protein>
<dbReference type="InterPro" id="IPR036640">
    <property type="entry name" value="ABC1_TM_sf"/>
</dbReference>
<dbReference type="GO" id="GO:0016887">
    <property type="term" value="F:ATP hydrolysis activity"/>
    <property type="evidence" value="ECO:0007669"/>
    <property type="project" value="InterPro"/>
</dbReference>
<dbReference type="Pfam" id="PF00664">
    <property type="entry name" value="ABC_membrane"/>
    <property type="match status" value="1"/>
</dbReference>
<evidence type="ECO:0000256" key="6">
    <source>
        <dbReference type="ARBA" id="ARBA00023136"/>
    </source>
</evidence>
<dbReference type="PANTHER" id="PTHR24221">
    <property type="entry name" value="ATP-BINDING CASSETTE SUB-FAMILY B"/>
    <property type="match status" value="1"/>
</dbReference>
<proteinExistence type="predicted"/>
<evidence type="ECO:0000256" key="3">
    <source>
        <dbReference type="ARBA" id="ARBA00022741"/>
    </source>
</evidence>
<dbReference type="NCBIfam" id="TIGR02857">
    <property type="entry name" value="CydD"/>
    <property type="match status" value="1"/>
</dbReference>
<gene>
    <name evidence="10" type="ORF">HD841_002797</name>
</gene>
<dbReference type="PROSITE" id="PS00211">
    <property type="entry name" value="ABC_TRANSPORTER_1"/>
    <property type="match status" value="1"/>
</dbReference>
<evidence type="ECO:0000259" key="9">
    <source>
        <dbReference type="PROSITE" id="PS50929"/>
    </source>
</evidence>
<evidence type="ECO:0000259" key="8">
    <source>
        <dbReference type="PROSITE" id="PS50893"/>
    </source>
</evidence>
<feature type="transmembrane region" description="Helical" evidence="7">
    <location>
        <begin position="20"/>
        <end position="49"/>
    </location>
</feature>
<feature type="transmembrane region" description="Helical" evidence="7">
    <location>
        <begin position="55"/>
        <end position="76"/>
    </location>
</feature>
<evidence type="ECO:0000256" key="4">
    <source>
        <dbReference type="ARBA" id="ARBA00022840"/>
    </source>
</evidence>
<dbReference type="InterPro" id="IPR017871">
    <property type="entry name" value="ABC_transporter-like_CS"/>
</dbReference>
<evidence type="ECO:0000256" key="7">
    <source>
        <dbReference type="SAM" id="Phobius"/>
    </source>
</evidence>
<dbReference type="InterPro" id="IPR003439">
    <property type="entry name" value="ABC_transporter-like_ATP-bd"/>
</dbReference>
<dbReference type="PANTHER" id="PTHR24221:SF654">
    <property type="entry name" value="ATP-BINDING CASSETTE SUB-FAMILY B MEMBER 6"/>
    <property type="match status" value="1"/>
</dbReference>
<evidence type="ECO:0000256" key="2">
    <source>
        <dbReference type="ARBA" id="ARBA00022692"/>
    </source>
</evidence>
<evidence type="ECO:0000256" key="5">
    <source>
        <dbReference type="ARBA" id="ARBA00022989"/>
    </source>
</evidence>
<comment type="caution">
    <text evidence="10">The sequence shown here is derived from an EMBL/GenBank/DDBJ whole genome shotgun (WGS) entry which is preliminary data.</text>
</comment>
<accession>A0A7Y9FPD2</accession>
<reference evidence="10 11" key="1">
    <citation type="submission" date="2020-07" db="EMBL/GenBank/DDBJ databases">
        <authorList>
            <person name="Partida-Martinez L."/>
            <person name="Huntemann M."/>
            <person name="Clum A."/>
            <person name="Wang J."/>
            <person name="Palaniappan K."/>
            <person name="Ritter S."/>
            <person name="Chen I.-M."/>
            <person name="Stamatis D."/>
            <person name="Reddy T."/>
            <person name="O'Malley R."/>
            <person name="Daum C."/>
            <person name="Shapiro N."/>
            <person name="Ivanova N."/>
            <person name="Kyrpides N."/>
            <person name="Woyke T."/>
        </authorList>
    </citation>
    <scope>NUCLEOTIDE SEQUENCE [LARGE SCALE GENOMIC DNA]</scope>
    <source>
        <strain evidence="10 11">AS2.3</strain>
    </source>
</reference>
<dbReference type="GO" id="GO:0005886">
    <property type="term" value="C:plasma membrane"/>
    <property type="evidence" value="ECO:0007669"/>
    <property type="project" value="UniProtKB-SubCell"/>
</dbReference>
<evidence type="ECO:0000313" key="11">
    <source>
        <dbReference type="Proteomes" id="UP000517753"/>
    </source>
</evidence>
<dbReference type="GO" id="GO:0005524">
    <property type="term" value="F:ATP binding"/>
    <property type="evidence" value="ECO:0007669"/>
    <property type="project" value="UniProtKB-KW"/>
</dbReference>
<dbReference type="Pfam" id="PF00005">
    <property type="entry name" value="ABC_tran"/>
    <property type="match status" value="1"/>
</dbReference>
<sequence>MSTTAARRPLRSLPLPMRSVRAAAMLWVADAVAAIGFAGGLAGAVVHAVPLAAALPWLALALLAGALRGGLALAVADRGAVAGRAATAAVRLRVMRAGMALPPGVTGSATLATAAIDAVDMLDGYAARFLPARQAAAIAPFVVLAAIAWASPVAAAILVATLVPFIAAMILAGGAAADRSRRQFVALSRLTETFADRVRALPVVLAFRAEARTAAAIGRASEDLAARTLAVLRVAFLSSGALEFFAALSVALVAVYCGFALLGALPFPAPERLDLGRAFFVLALAPEFYLPMRRLAAAYHERQQADTASERLAPLLVAPAVIASPRLIAPPAIRFDAVTIRYPDTDHAAVARFSLAIEAGETIALLGPSGSGKTSLLHALLGLAPVCDGVIHVDGVPLAPGASLAADAAWAGQQPLILLGTIADAIGLADPAADRARIATVATAAGLGPMLARRPGGLDAPVDARGGGLSGGERRRIGIARALLKDAPLVLLDEPTAHLDAAAEAAMVAALARACTGRTAIIATHSPRLAAIAGRVIRLGDGL</sequence>
<feature type="transmembrane region" description="Helical" evidence="7">
    <location>
        <begin position="156"/>
        <end position="177"/>
    </location>
</feature>
<dbReference type="AlphaFoldDB" id="A0A7Y9FPD2"/>
<dbReference type="PROSITE" id="PS50893">
    <property type="entry name" value="ABC_TRANSPORTER_2"/>
    <property type="match status" value="1"/>
</dbReference>
<feature type="transmembrane region" description="Helical" evidence="7">
    <location>
        <begin position="244"/>
        <end position="269"/>
    </location>
</feature>
<keyword evidence="11" id="KW-1185">Reference proteome</keyword>
<name>A0A7Y9FPD2_9SPHN</name>
<dbReference type="EMBL" id="JACCBY010000004">
    <property type="protein sequence ID" value="NYD90990.1"/>
    <property type="molecule type" value="Genomic_DNA"/>
</dbReference>
<dbReference type="Gene3D" id="1.20.1560.10">
    <property type="entry name" value="ABC transporter type 1, transmembrane domain"/>
    <property type="match status" value="1"/>
</dbReference>
<dbReference type="SMART" id="SM00382">
    <property type="entry name" value="AAA"/>
    <property type="match status" value="1"/>
</dbReference>
<keyword evidence="5 7" id="KW-1133">Transmembrane helix</keyword>
<dbReference type="InterPro" id="IPR003593">
    <property type="entry name" value="AAA+_ATPase"/>
</dbReference>
<feature type="domain" description="ABC transporter" evidence="8">
    <location>
        <begin position="333"/>
        <end position="543"/>
    </location>
</feature>
<dbReference type="SUPFAM" id="SSF90123">
    <property type="entry name" value="ABC transporter transmembrane region"/>
    <property type="match status" value="1"/>
</dbReference>
<dbReference type="InterPro" id="IPR011527">
    <property type="entry name" value="ABC1_TM_dom"/>
</dbReference>
<dbReference type="InterPro" id="IPR014216">
    <property type="entry name" value="ABC_transptr_CydD"/>
</dbReference>
<dbReference type="GO" id="GO:0140359">
    <property type="term" value="F:ABC-type transporter activity"/>
    <property type="evidence" value="ECO:0007669"/>
    <property type="project" value="InterPro"/>
</dbReference>
<dbReference type="GO" id="GO:0042883">
    <property type="term" value="P:cysteine transport"/>
    <property type="evidence" value="ECO:0007669"/>
    <property type="project" value="InterPro"/>
</dbReference>
<dbReference type="CDD" id="cd18584">
    <property type="entry name" value="ABC_6TM_AarD_CydD"/>
    <property type="match status" value="1"/>
</dbReference>
<comment type="subcellular location">
    <subcellularLocation>
        <location evidence="1">Cell membrane</location>
        <topology evidence="1">Multi-pass membrane protein</topology>
    </subcellularLocation>
</comment>
<feature type="domain" description="ABC transmembrane type-1" evidence="9">
    <location>
        <begin position="22"/>
        <end position="304"/>
    </location>
</feature>
<dbReference type="InterPro" id="IPR027417">
    <property type="entry name" value="P-loop_NTPase"/>
</dbReference>
<dbReference type="Proteomes" id="UP000517753">
    <property type="component" value="Unassembled WGS sequence"/>
</dbReference>
<keyword evidence="4 10" id="KW-0067">ATP-binding</keyword>
<dbReference type="InterPro" id="IPR039421">
    <property type="entry name" value="Type_1_exporter"/>
</dbReference>
<reference evidence="10 11" key="2">
    <citation type="submission" date="2020-08" db="EMBL/GenBank/DDBJ databases">
        <title>The Agave Microbiome: Exploring the role of microbial communities in plant adaptations to desert environments.</title>
        <authorList>
            <person name="Partida-Martinez L.P."/>
        </authorList>
    </citation>
    <scope>NUCLEOTIDE SEQUENCE [LARGE SCALE GENOMIC DNA]</scope>
    <source>
        <strain evidence="10 11">AS2.3</strain>
    </source>
</reference>
<evidence type="ECO:0000313" key="10">
    <source>
        <dbReference type="EMBL" id="NYD90990.1"/>
    </source>
</evidence>
<keyword evidence="2 7" id="KW-0812">Transmembrane</keyword>
<dbReference type="SUPFAM" id="SSF52540">
    <property type="entry name" value="P-loop containing nucleoside triphosphate hydrolases"/>
    <property type="match status" value="1"/>
</dbReference>
<dbReference type="RefSeq" id="WP_179509451.1">
    <property type="nucleotide sequence ID" value="NZ_JACCBY010000004.1"/>
</dbReference>